<reference evidence="3" key="1">
    <citation type="submission" date="2016-04" db="EMBL/GenBank/DDBJ databases">
        <authorList>
            <person name="Evans L.H."/>
            <person name="Alamgir A."/>
            <person name="Owens N."/>
            <person name="Weber N.D."/>
            <person name="Virtaneva K."/>
            <person name="Barbian K."/>
            <person name="Babar A."/>
            <person name="Rosenke K."/>
        </authorList>
    </citation>
    <scope>NUCLEOTIDE SEQUENCE</scope>
    <source>
        <strain evidence="3">86</strain>
    </source>
</reference>
<evidence type="ECO:0000256" key="1">
    <source>
        <dbReference type="ARBA" id="ARBA00023267"/>
    </source>
</evidence>
<gene>
    <name evidence="3" type="ORF">KL86DPRO_50277</name>
</gene>
<dbReference type="PROSITE" id="PS50968">
    <property type="entry name" value="BIOTINYL_LIPOYL"/>
    <property type="match status" value="1"/>
</dbReference>
<dbReference type="PANTHER" id="PTHR45266">
    <property type="entry name" value="OXALOACETATE DECARBOXYLASE ALPHA CHAIN"/>
    <property type="match status" value="1"/>
</dbReference>
<dbReference type="InterPro" id="IPR011053">
    <property type="entry name" value="Single_hybrid_motif"/>
</dbReference>
<accession>A0A212KDK4</accession>
<dbReference type="CDD" id="cd06850">
    <property type="entry name" value="biotinyl_domain"/>
    <property type="match status" value="1"/>
</dbReference>
<evidence type="ECO:0000313" key="3">
    <source>
        <dbReference type="EMBL" id="SBW09789.1"/>
    </source>
</evidence>
<feature type="domain" description="Lipoyl-binding" evidence="2">
    <location>
        <begin position="1"/>
        <end position="69"/>
    </location>
</feature>
<keyword evidence="1" id="KW-0092">Biotin</keyword>
<organism evidence="3">
    <name type="scientific">uncultured delta proteobacterium</name>
    <dbReference type="NCBI Taxonomy" id="34034"/>
    <lineage>
        <taxon>Bacteria</taxon>
        <taxon>Deltaproteobacteria</taxon>
        <taxon>environmental samples</taxon>
    </lineage>
</organism>
<dbReference type="Pfam" id="PF00364">
    <property type="entry name" value="Biotin_lipoyl"/>
    <property type="match status" value="1"/>
</dbReference>
<protein>
    <submittedName>
        <fullName evidence="3">Biotin/lipoyl attachment domain-containing protein</fullName>
    </submittedName>
</protein>
<sequence length="69" mass="7369">MEVKARMPGKVDEVKVKVGDAVKKGDILFVVEAMKMKTPVPCPQDGAVKELKVEAGSRLSAGEVMAVIE</sequence>
<dbReference type="InterPro" id="IPR050709">
    <property type="entry name" value="Biotin_Carboxyl_Carrier/Decarb"/>
</dbReference>
<dbReference type="SUPFAM" id="SSF51230">
    <property type="entry name" value="Single hybrid motif"/>
    <property type="match status" value="1"/>
</dbReference>
<dbReference type="PANTHER" id="PTHR45266:SF3">
    <property type="entry name" value="OXALOACETATE DECARBOXYLASE ALPHA CHAIN"/>
    <property type="match status" value="1"/>
</dbReference>
<dbReference type="FunFam" id="2.40.50.100:FF:000003">
    <property type="entry name" value="Acetyl-CoA carboxylase biotin carboxyl carrier protein"/>
    <property type="match status" value="1"/>
</dbReference>
<dbReference type="EMBL" id="FLUQ01000005">
    <property type="protein sequence ID" value="SBW09789.1"/>
    <property type="molecule type" value="Genomic_DNA"/>
</dbReference>
<evidence type="ECO:0000259" key="2">
    <source>
        <dbReference type="PROSITE" id="PS50968"/>
    </source>
</evidence>
<proteinExistence type="predicted"/>
<dbReference type="InterPro" id="IPR000089">
    <property type="entry name" value="Biotin_lipoyl"/>
</dbReference>
<dbReference type="AlphaFoldDB" id="A0A212KDK4"/>
<name>A0A212KDK4_9DELT</name>
<dbReference type="Gene3D" id="2.40.50.100">
    <property type="match status" value="1"/>
</dbReference>